<feature type="binding site" evidence="16">
    <location>
        <begin position="100"/>
        <end position="103"/>
    </location>
    <ligand>
        <name>substrate</name>
    </ligand>
</feature>
<evidence type="ECO:0000256" key="11">
    <source>
        <dbReference type="ARBA" id="ARBA00022840"/>
    </source>
</evidence>
<feature type="binding site" evidence="16">
    <location>
        <position position="176"/>
    </location>
    <ligand>
        <name>substrate</name>
    </ligand>
</feature>
<feature type="active site" description="Proton acceptor" evidence="16">
    <location>
        <position position="102"/>
    </location>
</feature>
<dbReference type="HAMAP" id="MF_01274">
    <property type="entry name" value="Pantothen_kinase_3"/>
    <property type="match status" value="1"/>
</dbReference>
<evidence type="ECO:0000256" key="13">
    <source>
        <dbReference type="ARBA" id="ARBA00022993"/>
    </source>
</evidence>
<comment type="function">
    <text evidence="16">Catalyzes the phosphorylation of pantothenate (Pan), the first step in CoA biosynthesis.</text>
</comment>
<evidence type="ECO:0000256" key="9">
    <source>
        <dbReference type="ARBA" id="ARBA00022741"/>
    </source>
</evidence>
<evidence type="ECO:0000313" key="17">
    <source>
        <dbReference type="EMBL" id="KRT56330.1"/>
    </source>
</evidence>
<evidence type="ECO:0000256" key="1">
    <source>
        <dbReference type="ARBA" id="ARBA00001206"/>
    </source>
</evidence>
<keyword evidence="11 16" id="KW-0067">ATP-binding</keyword>
<dbReference type="EMBL" id="LDXT01000057">
    <property type="protein sequence ID" value="KRT56330.1"/>
    <property type="molecule type" value="Genomic_DNA"/>
</dbReference>
<keyword evidence="7 16" id="KW-0963">Cytoplasm</keyword>
<comment type="subcellular location">
    <subcellularLocation>
        <location evidence="3 16">Cytoplasm</location>
    </subcellularLocation>
</comment>
<reference evidence="17 18" key="1">
    <citation type="submission" date="2015-11" db="EMBL/GenBank/DDBJ databases">
        <title>The genome of Candidatus Endoriftia persephone in Ridgeia piscesae and population structure of the North Eastern Pacific vestimentiferan symbionts.</title>
        <authorList>
            <person name="Perez M."/>
            <person name="Juniper K.S."/>
        </authorList>
    </citation>
    <scope>NUCLEOTIDE SEQUENCE [LARGE SCALE GENOMIC DNA]</scope>
    <source>
        <strain evidence="17">Ind11</strain>
    </source>
</reference>
<dbReference type="GO" id="GO:0046872">
    <property type="term" value="F:metal ion binding"/>
    <property type="evidence" value="ECO:0007669"/>
    <property type="project" value="UniProtKB-KW"/>
</dbReference>
<keyword evidence="18" id="KW-1185">Reference proteome</keyword>
<comment type="subunit">
    <text evidence="5 16">Homodimer.</text>
</comment>
<keyword evidence="8 16" id="KW-0808">Transferase</keyword>
<evidence type="ECO:0000256" key="12">
    <source>
        <dbReference type="ARBA" id="ARBA00022958"/>
    </source>
</evidence>
<dbReference type="RefSeq" id="WP_060528644.1">
    <property type="nucleotide sequence ID" value="NZ_KQ557152.1"/>
</dbReference>
<organism evidence="17 18">
    <name type="scientific">endosymbiont of Ridgeia piscesae</name>
    <dbReference type="NCBI Taxonomy" id="54398"/>
    <lineage>
        <taxon>Bacteria</taxon>
        <taxon>Pseudomonadati</taxon>
        <taxon>Pseudomonadota</taxon>
        <taxon>Gammaproteobacteria</taxon>
        <taxon>sulfur-oxidizing symbionts</taxon>
    </lineage>
</organism>
<dbReference type="InterPro" id="IPR004619">
    <property type="entry name" value="Type_III_PanK"/>
</dbReference>
<evidence type="ECO:0000256" key="8">
    <source>
        <dbReference type="ARBA" id="ARBA00022679"/>
    </source>
</evidence>
<dbReference type="OrthoDB" id="9781305at2"/>
<evidence type="ECO:0000256" key="14">
    <source>
        <dbReference type="ARBA" id="ARBA00038036"/>
    </source>
</evidence>
<evidence type="ECO:0000313" key="18">
    <source>
        <dbReference type="Proteomes" id="UP000051634"/>
    </source>
</evidence>
<dbReference type="PANTHER" id="PTHR34265">
    <property type="entry name" value="TYPE III PANTOTHENATE KINASE"/>
    <property type="match status" value="1"/>
</dbReference>
<dbReference type="Gene3D" id="3.30.420.40">
    <property type="match status" value="2"/>
</dbReference>
<comment type="cofactor">
    <cofactor evidence="2">
        <name>K(+)</name>
        <dbReference type="ChEBI" id="CHEBI:29103"/>
    </cofactor>
</comment>
<evidence type="ECO:0000256" key="16">
    <source>
        <dbReference type="HAMAP-Rule" id="MF_01274"/>
    </source>
</evidence>
<name>A0A0T5Z0A2_9GAMM</name>
<accession>A0A0T5Z0A2</accession>
<keyword evidence="9 16" id="KW-0547">Nucleotide-binding</keyword>
<evidence type="ECO:0000256" key="4">
    <source>
        <dbReference type="ARBA" id="ARBA00005225"/>
    </source>
</evidence>
<dbReference type="Proteomes" id="UP000051634">
    <property type="component" value="Unassembled WGS sequence"/>
</dbReference>
<comment type="pathway">
    <text evidence="4 16">Cofactor biosynthesis; coenzyme A biosynthesis; CoA from (R)-pantothenate: step 1/5.</text>
</comment>
<dbReference type="PANTHER" id="PTHR34265:SF1">
    <property type="entry name" value="TYPE III PANTOTHENATE KINASE"/>
    <property type="match status" value="1"/>
</dbReference>
<dbReference type="SUPFAM" id="SSF53067">
    <property type="entry name" value="Actin-like ATPase domain"/>
    <property type="match status" value="2"/>
</dbReference>
<keyword evidence="16" id="KW-0479">Metal-binding</keyword>
<keyword evidence="10 16" id="KW-0418">Kinase</keyword>
<comment type="cofactor">
    <cofactor evidence="16">
        <name>NH4(+)</name>
        <dbReference type="ChEBI" id="CHEBI:28938"/>
    </cofactor>
    <cofactor evidence="16">
        <name>K(+)</name>
        <dbReference type="ChEBI" id="CHEBI:29103"/>
    </cofactor>
    <text evidence="16">A monovalent cation. Ammonium or potassium.</text>
</comment>
<evidence type="ECO:0000256" key="3">
    <source>
        <dbReference type="ARBA" id="ARBA00004496"/>
    </source>
</evidence>
<dbReference type="CDD" id="cd24015">
    <property type="entry name" value="ASKHA_NBD_PanK-III"/>
    <property type="match status" value="1"/>
</dbReference>
<evidence type="ECO:0000256" key="2">
    <source>
        <dbReference type="ARBA" id="ARBA00001958"/>
    </source>
</evidence>
<evidence type="ECO:0000256" key="7">
    <source>
        <dbReference type="ARBA" id="ARBA00022490"/>
    </source>
</evidence>
<evidence type="ECO:0000256" key="15">
    <source>
        <dbReference type="ARBA" id="ARBA00040883"/>
    </source>
</evidence>
<dbReference type="UniPathway" id="UPA00241">
    <property type="reaction ID" value="UER00352"/>
</dbReference>
<evidence type="ECO:0000256" key="10">
    <source>
        <dbReference type="ARBA" id="ARBA00022777"/>
    </source>
</evidence>
<dbReference type="GO" id="GO:0004594">
    <property type="term" value="F:pantothenate kinase activity"/>
    <property type="evidence" value="ECO:0007669"/>
    <property type="project" value="UniProtKB-UniRule"/>
</dbReference>
<dbReference type="AlphaFoldDB" id="A0A0T5Z0A2"/>
<keyword evidence="13 16" id="KW-0173">Coenzyme A biosynthesis</keyword>
<dbReference type="EC" id="2.7.1.33" evidence="6 16"/>
<sequence>MELLVDIGNTSFRWSTVAGLADGAVSSQQHLGELTPLLDAQWRQLAAPAAVWVSCVAGEAVRCELRDWCTKHWGLKPDFLRAQAAQGGVKSGYRQPETLGVDRFLALQAAKSLSVTPVIVVDCGTATTIDALGRDGTHHGGLILPGLEMAVQALIRGTDIPPPSSLEVDGLFGADSGSGIAASALFSTVALIERAYAELEARSGETPRCLLTGGGALRVREWIRIATRYEPHLVLMGIVIATDRSSR</sequence>
<gene>
    <name evidence="16" type="primary">coaX</name>
    <name evidence="17" type="ORF">Ga0074115_14012</name>
</gene>
<feature type="binding site" evidence="16">
    <location>
        <position position="93"/>
    </location>
    <ligand>
        <name>substrate</name>
    </ligand>
</feature>
<feature type="binding site" evidence="16">
    <location>
        <position position="125"/>
    </location>
    <ligand>
        <name>ATP</name>
        <dbReference type="ChEBI" id="CHEBI:30616"/>
    </ligand>
</feature>
<proteinExistence type="inferred from homology"/>
<keyword evidence="12 16" id="KW-0630">Potassium</keyword>
<comment type="similarity">
    <text evidence="14 16">Belongs to the type III pantothenate kinase family.</text>
</comment>
<comment type="caution">
    <text evidence="17">The sequence shown here is derived from an EMBL/GenBank/DDBJ whole genome shotgun (WGS) entry which is preliminary data.</text>
</comment>
<dbReference type="GO" id="GO:0015937">
    <property type="term" value="P:coenzyme A biosynthetic process"/>
    <property type="evidence" value="ECO:0007669"/>
    <property type="project" value="UniProtKB-UniRule"/>
</dbReference>
<feature type="binding site" evidence="16">
    <location>
        <begin position="6"/>
        <end position="13"/>
    </location>
    <ligand>
        <name>ATP</name>
        <dbReference type="ChEBI" id="CHEBI:30616"/>
    </ligand>
</feature>
<dbReference type="GO" id="GO:0005524">
    <property type="term" value="F:ATP binding"/>
    <property type="evidence" value="ECO:0007669"/>
    <property type="project" value="UniProtKB-UniRule"/>
</dbReference>
<dbReference type="InterPro" id="IPR043129">
    <property type="entry name" value="ATPase_NBD"/>
</dbReference>
<protein>
    <recommendedName>
        <fullName evidence="15 16">Type III pantothenate kinase</fullName>
        <ecNumber evidence="6 16">2.7.1.33</ecNumber>
    </recommendedName>
    <alternativeName>
        <fullName evidence="16">PanK-III</fullName>
    </alternativeName>
    <alternativeName>
        <fullName evidence="16">Pantothenic acid kinase</fullName>
    </alternativeName>
</protein>
<comment type="catalytic activity">
    <reaction evidence="1 16">
        <text>(R)-pantothenate + ATP = (R)-4'-phosphopantothenate + ADP + H(+)</text>
        <dbReference type="Rhea" id="RHEA:16373"/>
        <dbReference type="ChEBI" id="CHEBI:10986"/>
        <dbReference type="ChEBI" id="CHEBI:15378"/>
        <dbReference type="ChEBI" id="CHEBI:29032"/>
        <dbReference type="ChEBI" id="CHEBI:30616"/>
        <dbReference type="ChEBI" id="CHEBI:456216"/>
        <dbReference type="EC" id="2.7.1.33"/>
    </reaction>
</comment>
<dbReference type="Pfam" id="PF03309">
    <property type="entry name" value="Pan_kinase"/>
    <property type="match status" value="1"/>
</dbReference>
<feature type="binding site" evidence="16">
    <location>
        <position position="122"/>
    </location>
    <ligand>
        <name>K(+)</name>
        <dbReference type="ChEBI" id="CHEBI:29103"/>
    </ligand>
</feature>
<dbReference type="NCBIfam" id="TIGR00671">
    <property type="entry name" value="baf"/>
    <property type="match status" value="1"/>
</dbReference>
<dbReference type="GO" id="GO:0005737">
    <property type="term" value="C:cytoplasm"/>
    <property type="evidence" value="ECO:0007669"/>
    <property type="project" value="UniProtKB-SubCell"/>
</dbReference>
<evidence type="ECO:0000256" key="6">
    <source>
        <dbReference type="ARBA" id="ARBA00012102"/>
    </source>
</evidence>
<evidence type="ECO:0000256" key="5">
    <source>
        <dbReference type="ARBA" id="ARBA00011738"/>
    </source>
</evidence>